<proteinExistence type="predicted"/>
<evidence type="ECO:0000313" key="1">
    <source>
        <dbReference type="EMBL" id="KAI5663379.1"/>
    </source>
</evidence>
<dbReference type="EMBL" id="CM044705">
    <property type="protein sequence ID" value="KAI5663379.1"/>
    <property type="molecule type" value="Genomic_DNA"/>
</dbReference>
<dbReference type="Proteomes" id="UP001060085">
    <property type="component" value="Linkage Group LG05"/>
</dbReference>
<sequence>MELKLRLMTRARMKKLKASNANEDHGMLPFMESLKNLKAKERHLSCSQFAQLARIIQRNNLHPTTDGSPAATVAGRHLSESIDDVERESKETKGLWIGPFTSARPKKN</sequence>
<name>A0ACC0AS53_CATRO</name>
<organism evidence="1 2">
    <name type="scientific">Catharanthus roseus</name>
    <name type="common">Madagascar periwinkle</name>
    <name type="synonym">Vinca rosea</name>
    <dbReference type="NCBI Taxonomy" id="4058"/>
    <lineage>
        <taxon>Eukaryota</taxon>
        <taxon>Viridiplantae</taxon>
        <taxon>Streptophyta</taxon>
        <taxon>Embryophyta</taxon>
        <taxon>Tracheophyta</taxon>
        <taxon>Spermatophyta</taxon>
        <taxon>Magnoliopsida</taxon>
        <taxon>eudicotyledons</taxon>
        <taxon>Gunneridae</taxon>
        <taxon>Pentapetalae</taxon>
        <taxon>asterids</taxon>
        <taxon>lamiids</taxon>
        <taxon>Gentianales</taxon>
        <taxon>Apocynaceae</taxon>
        <taxon>Rauvolfioideae</taxon>
        <taxon>Vinceae</taxon>
        <taxon>Catharanthinae</taxon>
        <taxon>Catharanthus</taxon>
    </lineage>
</organism>
<protein>
    <submittedName>
        <fullName evidence="1">Uncharacterized protein</fullName>
    </submittedName>
</protein>
<gene>
    <name evidence="1" type="ORF">M9H77_22702</name>
</gene>
<evidence type="ECO:0000313" key="2">
    <source>
        <dbReference type="Proteomes" id="UP001060085"/>
    </source>
</evidence>
<reference evidence="2" key="1">
    <citation type="journal article" date="2023" name="Nat. Plants">
        <title>Single-cell RNA sequencing provides a high-resolution roadmap for understanding the multicellular compartmentation of specialized metabolism.</title>
        <authorList>
            <person name="Sun S."/>
            <person name="Shen X."/>
            <person name="Li Y."/>
            <person name="Li Y."/>
            <person name="Wang S."/>
            <person name="Li R."/>
            <person name="Zhang H."/>
            <person name="Shen G."/>
            <person name="Guo B."/>
            <person name="Wei J."/>
            <person name="Xu J."/>
            <person name="St-Pierre B."/>
            <person name="Chen S."/>
            <person name="Sun C."/>
        </authorList>
    </citation>
    <scope>NUCLEOTIDE SEQUENCE [LARGE SCALE GENOMIC DNA]</scope>
</reference>
<accession>A0ACC0AS53</accession>
<keyword evidence="2" id="KW-1185">Reference proteome</keyword>
<comment type="caution">
    <text evidence="1">The sequence shown here is derived from an EMBL/GenBank/DDBJ whole genome shotgun (WGS) entry which is preliminary data.</text>
</comment>